<dbReference type="Pfam" id="PF03638">
    <property type="entry name" value="TCR"/>
    <property type="match status" value="2"/>
</dbReference>
<keyword evidence="3" id="KW-0217">Developmental protein</keyword>
<keyword evidence="4" id="KW-0539">Nucleus</keyword>
<evidence type="ECO:0000313" key="8">
    <source>
        <dbReference type="RefSeq" id="XP_010489093.1"/>
    </source>
</evidence>
<dbReference type="InterPro" id="IPR028307">
    <property type="entry name" value="Lin-54_fam"/>
</dbReference>
<dbReference type="PANTHER" id="PTHR12446">
    <property type="entry name" value="TESMIN/TSO1-RELATED"/>
    <property type="match status" value="1"/>
</dbReference>
<comment type="subcellular location">
    <subcellularLocation>
        <location evidence="1">Nucleus</location>
    </subcellularLocation>
</comment>
<dbReference type="SMART" id="SM01114">
    <property type="entry name" value="CXC"/>
    <property type="match status" value="2"/>
</dbReference>
<feature type="region of interest" description="Disordered" evidence="5">
    <location>
        <begin position="303"/>
        <end position="334"/>
    </location>
</feature>
<evidence type="ECO:0000256" key="3">
    <source>
        <dbReference type="ARBA" id="ARBA00022473"/>
    </source>
</evidence>
<organism evidence="7 8">
    <name type="scientific">Camelina sativa</name>
    <name type="common">False flax</name>
    <name type="synonym">Myagrum sativum</name>
    <dbReference type="NCBI Taxonomy" id="90675"/>
    <lineage>
        <taxon>Eukaryota</taxon>
        <taxon>Viridiplantae</taxon>
        <taxon>Streptophyta</taxon>
        <taxon>Embryophyta</taxon>
        <taxon>Tracheophyta</taxon>
        <taxon>Spermatophyta</taxon>
        <taxon>Magnoliopsida</taxon>
        <taxon>eudicotyledons</taxon>
        <taxon>Gunneridae</taxon>
        <taxon>Pentapetalae</taxon>
        <taxon>rosids</taxon>
        <taxon>malvids</taxon>
        <taxon>Brassicales</taxon>
        <taxon>Brassicaceae</taxon>
        <taxon>Camelineae</taxon>
        <taxon>Camelina</taxon>
    </lineage>
</organism>
<protein>
    <submittedName>
        <fullName evidence="8">Protein tesmin/TSO1-like CXC 6</fullName>
    </submittedName>
</protein>
<feature type="compositionally biased region" description="Basic and acidic residues" evidence="5">
    <location>
        <begin position="99"/>
        <end position="109"/>
    </location>
</feature>
<dbReference type="PROSITE" id="PS51634">
    <property type="entry name" value="CRC"/>
    <property type="match status" value="1"/>
</dbReference>
<feature type="compositionally biased region" description="Basic and acidic residues" evidence="5">
    <location>
        <begin position="7"/>
        <end position="18"/>
    </location>
</feature>
<feature type="region of interest" description="Disordered" evidence="5">
    <location>
        <begin position="526"/>
        <end position="586"/>
    </location>
</feature>
<dbReference type="PANTHER" id="PTHR12446:SF34">
    <property type="entry name" value="PROTEIN LIN-54 HOMOLOG"/>
    <property type="match status" value="1"/>
</dbReference>
<name>A0ABM0XPT8_CAMSA</name>
<reference evidence="7" key="1">
    <citation type="journal article" date="2014" name="Nat. Commun.">
        <title>The emerging biofuel crop Camelina sativa retains a highly undifferentiated hexaploid genome structure.</title>
        <authorList>
            <person name="Kagale S."/>
            <person name="Koh C."/>
            <person name="Nixon J."/>
            <person name="Bollina V."/>
            <person name="Clarke W.E."/>
            <person name="Tuteja R."/>
            <person name="Spillane C."/>
            <person name="Robinson S.J."/>
            <person name="Links M.G."/>
            <person name="Clarke C."/>
            <person name="Higgins E.E."/>
            <person name="Huebert T."/>
            <person name="Sharpe A.G."/>
            <person name="Parkin I.A."/>
        </authorList>
    </citation>
    <scope>NUCLEOTIDE SEQUENCE [LARGE SCALE GENOMIC DNA]</scope>
    <source>
        <strain evidence="7">cv. DH55</strain>
    </source>
</reference>
<feature type="compositionally biased region" description="Low complexity" evidence="5">
    <location>
        <begin position="419"/>
        <end position="428"/>
    </location>
</feature>
<reference evidence="8" key="2">
    <citation type="submission" date="2025-08" db="UniProtKB">
        <authorList>
            <consortium name="RefSeq"/>
        </authorList>
    </citation>
    <scope>IDENTIFICATION</scope>
    <source>
        <tissue evidence="8">Leaf</tissue>
    </source>
</reference>
<evidence type="ECO:0000259" key="6">
    <source>
        <dbReference type="PROSITE" id="PS51634"/>
    </source>
</evidence>
<evidence type="ECO:0000256" key="5">
    <source>
        <dbReference type="SAM" id="MobiDB-lite"/>
    </source>
</evidence>
<feature type="compositionally biased region" description="Low complexity" evidence="5">
    <location>
        <begin position="44"/>
        <end position="82"/>
    </location>
</feature>
<sequence>MGEGEGEGDKLPPKKDEVITQESMKSARQLDFTHVVHPLHSNQAPVTSAASASSSIPSPAVTATPPITTSQARPVSTTTVATPIPPPPQPQGLLHVPIRHPERKPESPKSKPRAVGVGETRDGTPQKKKQCNCKHSRCLKLYCECFASGTYCDGCNCVNCFNNVEFDTARREAVQSVLDRNPNAFKPKIASSPHGGRDSREEVGEPVMLGKHYKGCHCKKSGCLKKYCECFQANILCSENCKCLDCKNFEGSEDRQSLFHGEHSHNVAYLQHVNAAITGAIGSYGFASAPGPKRKKGQEFFLNQGTKDSPTHRLGQANTGRTPSSKTDSRAGGPSKVVYRSLLADIIQPKNVKALCSVLVAVAGEAAKALTEKRLADQKETSVSSSVQDQGQGNNKGDEVEKAASGNQAEKSGPEDSSSDGSKGRSLSPDTLALMCDERDTMLMVATSPNGSVEPTSQLPNGGQDQFYAEQEKVVLTKFRDCLNQIISCGELKESNFSSSRMDLDTPAHTAVKIQPVVQQRPVANGVSQTIKQPSQRTTTTTPTPTTRLTTTTTTTTTPTPTPIPTTTSAQTQLHKTPALSEKKDL</sequence>
<feature type="region of interest" description="Disordered" evidence="5">
    <location>
        <begin position="374"/>
        <end position="429"/>
    </location>
</feature>
<dbReference type="InterPro" id="IPR005172">
    <property type="entry name" value="CRC"/>
</dbReference>
<comment type="similarity">
    <text evidence="2">Belongs to the lin-54 family.</text>
</comment>
<gene>
    <name evidence="8" type="primary">LOC104766827</name>
</gene>
<keyword evidence="7" id="KW-1185">Reference proteome</keyword>
<dbReference type="RefSeq" id="XP_010489093.1">
    <property type="nucleotide sequence ID" value="XM_010490791.1"/>
</dbReference>
<feature type="region of interest" description="Disordered" evidence="5">
    <location>
        <begin position="1"/>
        <end position="128"/>
    </location>
</feature>
<proteinExistence type="inferred from homology"/>
<dbReference type="GeneID" id="104766827"/>
<evidence type="ECO:0000313" key="7">
    <source>
        <dbReference type="Proteomes" id="UP000694864"/>
    </source>
</evidence>
<feature type="compositionally biased region" description="Polar residues" evidence="5">
    <location>
        <begin position="526"/>
        <end position="537"/>
    </location>
</feature>
<evidence type="ECO:0000256" key="1">
    <source>
        <dbReference type="ARBA" id="ARBA00004123"/>
    </source>
</evidence>
<feature type="domain" description="CRC" evidence="6">
    <location>
        <begin position="127"/>
        <end position="251"/>
    </location>
</feature>
<evidence type="ECO:0000256" key="4">
    <source>
        <dbReference type="ARBA" id="ARBA00023242"/>
    </source>
</evidence>
<feature type="compositionally biased region" description="Low complexity" evidence="5">
    <location>
        <begin position="538"/>
        <end position="559"/>
    </location>
</feature>
<dbReference type="InterPro" id="IPR033467">
    <property type="entry name" value="Tesmin/TSO1-like_CXC"/>
</dbReference>
<feature type="compositionally biased region" description="Polar residues" evidence="5">
    <location>
        <begin position="316"/>
        <end position="326"/>
    </location>
</feature>
<evidence type="ECO:0000256" key="2">
    <source>
        <dbReference type="ARBA" id="ARBA00007267"/>
    </source>
</evidence>
<accession>A0ABM0XPT8</accession>
<dbReference type="Proteomes" id="UP000694864">
    <property type="component" value="Chromosome 19"/>
</dbReference>